<protein>
    <submittedName>
        <fullName evidence="1">Uncharacterized protein</fullName>
    </submittedName>
</protein>
<dbReference type="EMBL" id="BIXY01000001">
    <property type="protein sequence ID" value="GCF06445.1"/>
    <property type="molecule type" value="Genomic_DNA"/>
</dbReference>
<evidence type="ECO:0000313" key="2">
    <source>
        <dbReference type="Proteomes" id="UP000322530"/>
    </source>
</evidence>
<evidence type="ECO:0000313" key="1">
    <source>
        <dbReference type="EMBL" id="GCF06445.1"/>
    </source>
</evidence>
<dbReference type="Proteomes" id="UP000322530">
    <property type="component" value="Unassembled WGS sequence"/>
</dbReference>
<comment type="caution">
    <text evidence="1">The sequence shown here is derived from an EMBL/GenBank/DDBJ whole genome shotgun (WGS) entry which is preliminary data.</text>
</comment>
<organism evidence="1 2">
    <name type="scientific">Dictyobacter arantiisoli</name>
    <dbReference type="NCBI Taxonomy" id="2014874"/>
    <lineage>
        <taxon>Bacteria</taxon>
        <taxon>Bacillati</taxon>
        <taxon>Chloroflexota</taxon>
        <taxon>Ktedonobacteria</taxon>
        <taxon>Ktedonobacterales</taxon>
        <taxon>Dictyobacteraceae</taxon>
        <taxon>Dictyobacter</taxon>
    </lineage>
</organism>
<gene>
    <name evidence="1" type="ORF">KDI_00090</name>
</gene>
<keyword evidence="2" id="KW-1185">Reference proteome</keyword>
<accession>A0A5A5T5H9</accession>
<name>A0A5A5T5H9_9CHLR</name>
<reference evidence="1 2" key="1">
    <citation type="submission" date="2019-01" db="EMBL/GenBank/DDBJ databases">
        <title>Draft genome sequence of Dictyobacter sp. Uno17.</title>
        <authorList>
            <person name="Wang C.M."/>
            <person name="Zheng Y."/>
            <person name="Sakai Y."/>
            <person name="Abe K."/>
            <person name="Yokota A."/>
            <person name="Yabe S."/>
        </authorList>
    </citation>
    <scope>NUCLEOTIDE SEQUENCE [LARGE SCALE GENOMIC DNA]</scope>
    <source>
        <strain evidence="1 2">Uno17</strain>
    </source>
</reference>
<proteinExistence type="predicted"/>
<dbReference type="AlphaFoldDB" id="A0A5A5T5H9"/>
<sequence length="62" mass="7146">MEMIGRVIQSYNGETFIIKAFLFSKPVHLGIKMQFTGLGNSIPVEEELPYEENGKVQDQEWK</sequence>